<dbReference type="PROSITE" id="PS50123">
    <property type="entry name" value="CHER"/>
    <property type="match status" value="1"/>
</dbReference>
<dbReference type="InterPro" id="IPR050903">
    <property type="entry name" value="Bact_Chemotaxis_MeTrfase"/>
</dbReference>
<keyword evidence="2" id="KW-0808">Transferase</keyword>
<evidence type="ECO:0000259" key="5">
    <source>
        <dbReference type="PROSITE" id="PS50123"/>
    </source>
</evidence>
<dbReference type="InterPro" id="IPR022642">
    <property type="entry name" value="CheR_C"/>
</dbReference>
<dbReference type="Pfam" id="PF13431">
    <property type="entry name" value="TPR_17"/>
    <property type="match status" value="1"/>
</dbReference>
<dbReference type="SMART" id="SM00138">
    <property type="entry name" value="MeTrc"/>
    <property type="match status" value="1"/>
</dbReference>
<dbReference type="RefSeq" id="WP_119108612.1">
    <property type="nucleotide sequence ID" value="NZ_QXJC01000002.1"/>
</dbReference>
<dbReference type="SMART" id="SM00028">
    <property type="entry name" value="TPR"/>
    <property type="match status" value="3"/>
</dbReference>
<evidence type="ECO:0000256" key="1">
    <source>
        <dbReference type="ARBA" id="ARBA00022603"/>
    </source>
</evidence>
<dbReference type="OrthoDB" id="9816309at2"/>
<feature type="region of interest" description="Disordered" evidence="4">
    <location>
        <begin position="334"/>
        <end position="356"/>
    </location>
</feature>
<name>A0A398C781_9BURK</name>
<protein>
    <submittedName>
        <fullName evidence="6">Chemotaxis protein CheR</fullName>
    </submittedName>
</protein>
<dbReference type="PRINTS" id="PR00996">
    <property type="entry name" value="CHERMTFRASE"/>
</dbReference>
<dbReference type="Proteomes" id="UP000266302">
    <property type="component" value="Unassembled WGS sequence"/>
</dbReference>
<keyword evidence="3" id="KW-0949">S-adenosyl-L-methionine</keyword>
<dbReference type="InterPro" id="IPR011990">
    <property type="entry name" value="TPR-like_helical_dom_sf"/>
</dbReference>
<comment type="caution">
    <text evidence="6">The sequence shown here is derived from an EMBL/GenBank/DDBJ whole genome shotgun (WGS) entry which is preliminary data.</text>
</comment>
<dbReference type="AlphaFoldDB" id="A0A398C781"/>
<evidence type="ECO:0000256" key="3">
    <source>
        <dbReference type="ARBA" id="ARBA00022691"/>
    </source>
</evidence>
<dbReference type="SUPFAM" id="SSF53335">
    <property type="entry name" value="S-adenosyl-L-methionine-dependent methyltransferases"/>
    <property type="match status" value="1"/>
</dbReference>
<sequence length="480" mass="53039">MPISLPDSLLSLLSDLLESQMGLYFPRARWRDLERGIVAASHKSGYPQAEDYIRWLLAAPLTRAQIEMLASHLTVGETYFFREKRSLDILEQQILPELLRARAKTGRHIRIWSAGCCSGEEPYSIAMLLDRLIPDLDKWNVTILATDINPQFLRKAAQGVYGAWSFRDTPGRLKDQYFIRRQDGSFEIQPRIRRMVTFSYLNLADDAYPSCMNSMNAVDVIFCRNVLMYFAQQRAKMVIAKLHGLLVDGGWLITSPAETAQVNLSEFTTVEFPGAFLYRKTAVGGPLSVAINSQGMLHAGEAAAADAPGPTAPLKVAWPTFALEILHAEGGVHATQAEEADSPKHEEPETPRSKARACADEGRLAEAIEWCEKAIAADKLNPAHYYLLAAICQEQGQSETAERALGRALYLEPDFALAHFALGNLCLSGGRQREAQRHFVNALTLLRACPADALLPESDGLSAARFVEIITSAQASLGHT</sequence>
<dbReference type="SUPFAM" id="SSF48452">
    <property type="entry name" value="TPR-like"/>
    <property type="match status" value="1"/>
</dbReference>
<organism evidence="6 7">
    <name type="scientific">Simplicispira hankyongi</name>
    <dbReference type="NCBI Taxonomy" id="2315688"/>
    <lineage>
        <taxon>Bacteria</taxon>
        <taxon>Pseudomonadati</taxon>
        <taxon>Pseudomonadota</taxon>
        <taxon>Betaproteobacteria</taxon>
        <taxon>Burkholderiales</taxon>
        <taxon>Comamonadaceae</taxon>
        <taxon>Simplicispira</taxon>
    </lineage>
</organism>
<evidence type="ECO:0000256" key="2">
    <source>
        <dbReference type="ARBA" id="ARBA00022679"/>
    </source>
</evidence>
<dbReference type="InterPro" id="IPR019734">
    <property type="entry name" value="TPR_rpt"/>
</dbReference>
<dbReference type="PANTHER" id="PTHR24422">
    <property type="entry name" value="CHEMOTAXIS PROTEIN METHYLTRANSFERASE"/>
    <property type="match status" value="1"/>
</dbReference>
<dbReference type="InterPro" id="IPR029063">
    <property type="entry name" value="SAM-dependent_MTases_sf"/>
</dbReference>
<feature type="domain" description="CheR-type methyltransferase" evidence="5">
    <location>
        <begin position="1"/>
        <end position="283"/>
    </location>
</feature>
<gene>
    <name evidence="6" type="ORF">D3F03_06560</name>
</gene>
<evidence type="ECO:0000256" key="4">
    <source>
        <dbReference type="SAM" id="MobiDB-lite"/>
    </source>
</evidence>
<accession>A0A398C781</accession>
<dbReference type="EMBL" id="QXJC01000002">
    <property type="protein sequence ID" value="RID98862.1"/>
    <property type="molecule type" value="Genomic_DNA"/>
</dbReference>
<dbReference type="PANTHER" id="PTHR24422:SF19">
    <property type="entry name" value="CHEMOTAXIS PROTEIN METHYLTRANSFERASE"/>
    <property type="match status" value="1"/>
</dbReference>
<dbReference type="Pfam" id="PF01739">
    <property type="entry name" value="CheR"/>
    <property type="match status" value="1"/>
</dbReference>
<dbReference type="Gene3D" id="3.40.50.150">
    <property type="entry name" value="Vaccinia Virus protein VP39"/>
    <property type="match status" value="1"/>
</dbReference>
<dbReference type="GO" id="GO:0032259">
    <property type="term" value="P:methylation"/>
    <property type="evidence" value="ECO:0007669"/>
    <property type="project" value="UniProtKB-KW"/>
</dbReference>
<dbReference type="InterPro" id="IPR000780">
    <property type="entry name" value="CheR_MeTrfase"/>
</dbReference>
<proteinExistence type="predicted"/>
<keyword evidence="7" id="KW-1185">Reference proteome</keyword>
<dbReference type="Gene3D" id="1.25.40.10">
    <property type="entry name" value="Tetratricopeptide repeat domain"/>
    <property type="match status" value="1"/>
</dbReference>
<evidence type="ECO:0000313" key="6">
    <source>
        <dbReference type="EMBL" id="RID98862.1"/>
    </source>
</evidence>
<evidence type="ECO:0000313" key="7">
    <source>
        <dbReference type="Proteomes" id="UP000266302"/>
    </source>
</evidence>
<dbReference type="GO" id="GO:0008757">
    <property type="term" value="F:S-adenosylmethionine-dependent methyltransferase activity"/>
    <property type="evidence" value="ECO:0007669"/>
    <property type="project" value="InterPro"/>
</dbReference>
<reference evidence="6 7" key="1">
    <citation type="submission" date="2018-09" db="EMBL/GenBank/DDBJ databases">
        <title>Draft genome of Simplicispira sp. NY-02.</title>
        <authorList>
            <person name="Im W.T."/>
        </authorList>
    </citation>
    <scope>NUCLEOTIDE SEQUENCE [LARGE SCALE GENOMIC DNA]</scope>
    <source>
        <strain evidence="6 7">NY-02</strain>
    </source>
</reference>
<keyword evidence="1" id="KW-0489">Methyltransferase</keyword>
<feature type="compositionally biased region" description="Basic and acidic residues" evidence="4">
    <location>
        <begin position="341"/>
        <end position="356"/>
    </location>
</feature>